<name>A0A449B4Q9_9BACT</name>
<keyword evidence="2 7" id="KW-0413">Isomerase</keyword>
<keyword evidence="7" id="KW-0456">Lyase</keyword>
<evidence type="ECO:0000259" key="6">
    <source>
        <dbReference type="SMART" id="SM00363"/>
    </source>
</evidence>
<evidence type="ECO:0000256" key="4">
    <source>
        <dbReference type="ARBA" id="ARBA00033164"/>
    </source>
</evidence>
<dbReference type="InterPro" id="IPR050188">
    <property type="entry name" value="RluA_PseudoU_synthase"/>
</dbReference>
<keyword evidence="8" id="KW-1185">Reference proteome</keyword>
<dbReference type="Gene3D" id="3.30.2350.10">
    <property type="entry name" value="Pseudouridine synthase"/>
    <property type="match status" value="1"/>
</dbReference>
<dbReference type="GO" id="GO:0003723">
    <property type="term" value="F:RNA binding"/>
    <property type="evidence" value="ECO:0007669"/>
    <property type="project" value="UniProtKB-KW"/>
</dbReference>
<dbReference type="InterPro" id="IPR002942">
    <property type="entry name" value="S4_RNA-bd"/>
</dbReference>
<keyword evidence="5" id="KW-0694">RNA-binding</keyword>
<evidence type="ECO:0000256" key="2">
    <source>
        <dbReference type="ARBA" id="ARBA00023235"/>
    </source>
</evidence>
<dbReference type="AlphaFoldDB" id="A0A449B4Q9"/>
<dbReference type="CDD" id="cd00165">
    <property type="entry name" value="S4"/>
    <property type="match status" value="1"/>
</dbReference>
<dbReference type="SUPFAM" id="SSF55120">
    <property type="entry name" value="Pseudouridine synthase"/>
    <property type="match status" value="1"/>
</dbReference>
<gene>
    <name evidence="7" type="primary">rluC</name>
    <name evidence="7" type="ORF">NCTC10168_00440</name>
</gene>
<organism evidence="7 8">
    <name type="scientific">Mycoplasmopsis maculosa</name>
    <dbReference type="NCBI Taxonomy" id="114885"/>
    <lineage>
        <taxon>Bacteria</taxon>
        <taxon>Bacillati</taxon>
        <taxon>Mycoplasmatota</taxon>
        <taxon>Mycoplasmoidales</taxon>
        <taxon>Metamycoplasmataceae</taxon>
        <taxon>Mycoplasmopsis</taxon>
    </lineage>
</organism>
<protein>
    <recommendedName>
        <fullName evidence="3">RNA pseudouridylate synthase</fullName>
    </recommendedName>
    <alternativeName>
        <fullName evidence="4">RNA-uridine isomerase</fullName>
    </alternativeName>
</protein>
<dbReference type="InterPro" id="IPR006145">
    <property type="entry name" value="PsdUridine_synth_RsuA/RluA"/>
</dbReference>
<dbReference type="CDD" id="cd02869">
    <property type="entry name" value="PseudoU_synth_RluA_like"/>
    <property type="match status" value="1"/>
</dbReference>
<dbReference type="Pfam" id="PF00849">
    <property type="entry name" value="PseudoU_synth_2"/>
    <property type="match status" value="1"/>
</dbReference>
<proteinExistence type="predicted"/>
<dbReference type="GO" id="GO:0000455">
    <property type="term" value="P:enzyme-directed rRNA pseudouridine synthesis"/>
    <property type="evidence" value="ECO:0007669"/>
    <property type="project" value="UniProtKB-ARBA"/>
</dbReference>
<reference evidence="7 8" key="1">
    <citation type="submission" date="2019-01" db="EMBL/GenBank/DDBJ databases">
        <authorList>
            <consortium name="Pathogen Informatics"/>
        </authorList>
    </citation>
    <scope>NUCLEOTIDE SEQUENCE [LARGE SCALE GENOMIC DNA]</scope>
    <source>
        <strain evidence="7 8">NCTC10168</strain>
    </source>
</reference>
<dbReference type="EMBL" id="LR215037">
    <property type="protein sequence ID" value="VEU75518.1"/>
    <property type="molecule type" value="Genomic_DNA"/>
</dbReference>
<dbReference type="PROSITE" id="PS50889">
    <property type="entry name" value="S4"/>
    <property type="match status" value="1"/>
</dbReference>
<dbReference type="SMART" id="SM00363">
    <property type="entry name" value="S4"/>
    <property type="match status" value="1"/>
</dbReference>
<sequence>MNKYIATKNDENRKIINFIKSIFKNAPESLIRKLFRKKEIKINSKKINDPNYILKENDEIIIYSLKNEIFYDNKENKAILTSEIIYEDDNIIVINKKSGIVVHSEKESLDNQIYNYLNFIQVDSFKPTHIGRLDKETSGIIVYAKKYSVLIELQKKKKLFEKIYTLKSDYKVVEPKIIEFYSFKNDSTKNMDYSKHEVLNSKINITKIFSENGTTFAQIFTGRKHQIRLTMKYLKNPIYGDVKYGGRKDKRIYLHSYKIVFKGLEGELEYLNNKIFISNPNW</sequence>
<dbReference type="RefSeq" id="WP_129646686.1">
    <property type="nucleotide sequence ID" value="NZ_LR215037.1"/>
</dbReference>
<dbReference type="KEGG" id="mmau:NCTC10168_00440"/>
<dbReference type="Proteomes" id="UP000290243">
    <property type="component" value="Chromosome"/>
</dbReference>
<evidence type="ECO:0000256" key="1">
    <source>
        <dbReference type="ARBA" id="ARBA00000073"/>
    </source>
</evidence>
<evidence type="ECO:0000313" key="7">
    <source>
        <dbReference type="EMBL" id="VEU75518.1"/>
    </source>
</evidence>
<dbReference type="GO" id="GO:0016829">
    <property type="term" value="F:lyase activity"/>
    <property type="evidence" value="ECO:0007669"/>
    <property type="project" value="UniProtKB-KW"/>
</dbReference>
<dbReference type="GO" id="GO:0120159">
    <property type="term" value="F:rRNA pseudouridine synthase activity"/>
    <property type="evidence" value="ECO:0007669"/>
    <property type="project" value="UniProtKB-ARBA"/>
</dbReference>
<dbReference type="InterPro" id="IPR020103">
    <property type="entry name" value="PsdUridine_synth_cat_dom_sf"/>
</dbReference>
<evidence type="ECO:0000256" key="3">
    <source>
        <dbReference type="ARBA" id="ARBA00031870"/>
    </source>
</evidence>
<dbReference type="OrthoDB" id="9807829at2"/>
<evidence type="ECO:0000256" key="5">
    <source>
        <dbReference type="PROSITE-ProRule" id="PRU00182"/>
    </source>
</evidence>
<dbReference type="PANTHER" id="PTHR21600">
    <property type="entry name" value="MITOCHONDRIAL RNA PSEUDOURIDINE SYNTHASE"/>
    <property type="match status" value="1"/>
</dbReference>
<evidence type="ECO:0000313" key="8">
    <source>
        <dbReference type="Proteomes" id="UP000290243"/>
    </source>
</evidence>
<accession>A0A449B4Q9</accession>
<comment type="catalytic activity">
    <reaction evidence="1">
        <text>a uridine in RNA = a pseudouridine in RNA</text>
        <dbReference type="Rhea" id="RHEA:48348"/>
        <dbReference type="Rhea" id="RHEA-COMP:12068"/>
        <dbReference type="Rhea" id="RHEA-COMP:12069"/>
        <dbReference type="ChEBI" id="CHEBI:65314"/>
        <dbReference type="ChEBI" id="CHEBI:65315"/>
    </reaction>
</comment>
<feature type="domain" description="RNA-binding S4" evidence="6">
    <location>
        <begin position="13"/>
        <end position="75"/>
    </location>
</feature>